<dbReference type="InterPro" id="IPR014729">
    <property type="entry name" value="Rossmann-like_a/b/a_fold"/>
</dbReference>
<evidence type="ECO:0000256" key="1">
    <source>
        <dbReference type="ARBA" id="ARBA00012089"/>
    </source>
</evidence>
<dbReference type="SUPFAM" id="SSF55298">
    <property type="entry name" value="YjgF-like"/>
    <property type="match status" value="2"/>
</dbReference>
<sequence>MSDSLHVIALISGGKDSLFCILHCLENGHKIVALANLHPKHRQTSQGADEALSNSNFKRQGEEDLNSFMYQTVGHSVIPLYAECLDLPLYRRHITGSAVQTGRYYDTINKQAASDKTEDEDEDETENLVPLLQEVMRNHPEANAVCSGAILSTYQRTRVESIAIRLGLTPLAYLWQYPALPPPTPNDSDGRGDSLTGLLDDMAAAGCDARIIKIASGGIRESLLWTNVADARVQLRLVSGLRPFFADHEFGLRGAVLGEGGEYETLAVNGPKRLWKKRIEVSDGPNLALTGDGGASYIRVGKAVTAEHDPKDIEQEDKVLRVPKPLDPQFEAILLKYQNQRTDISGSGSKAVEDPSSSSYNVPQGILEFVHNLSSTHLSISNITMPSSSLPEVDNNATTQMKQICDKLDAFLASVSTSPNLPSRLTTSNIVFSTLILKNISNFAAVNSIYSSLFRSGEPNPPARVTVACPLPENVEVSLSVVLDRGPREARRGLHVQSRSYWAPANIGPYSQAICVPLVVQLDSGVNVHDAESVEMAHMAGQIPLVPQSMQVAQTSFHEQAVLSLQHLWRVGQERGVDIWPWGIAFLQHEDGSSYKVDVTYRIWHDAHRISTRTKINSPTEDENDQEEGPDAWDLQYNRSQIYEVAPLQMTVGNHRHILPHSTIFKDTTSESVFIPPFIAAEILSLPRHAPVEWWSLGIANLPEKPHSTPRISTSRKHYSWGSTNRVTIHPSTSLEERAQSGARETWVHLVTVLVHLNPLDISSDVKLVEEVLLDLLLPKSDLGTLAFSDPEIVHGTAFISHKGYTYWTKMRERPLFATLTVIPCTTLYGNCRVDTSIDDPGDESSGISVSKSSTKKTEQEVSSLRPNEETDIKNDAAAQCPWQCRPLAAAMTIRIDESRD</sequence>
<dbReference type="PANTHER" id="PTHR12196:SF2">
    <property type="entry name" value="DIPHTHINE--AMMONIA LIGASE"/>
    <property type="match status" value="1"/>
</dbReference>
<dbReference type="Gene3D" id="3.30.1330.40">
    <property type="entry name" value="RutC-like"/>
    <property type="match status" value="2"/>
</dbReference>
<dbReference type="Gene3D" id="3.40.50.620">
    <property type="entry name" value="HUPs"/>
    <property type="match status" value="1"/>
</dbReference>
<dbReference type="EMBL" id="KN847477">
    <property type="protein sequence ID" value="KIX06942.1"/>
    <property type="molecule type" value="Genomic_DNA"/>
</dbReference>
<dbReference type="PANTHER" id="PTHR12196">
    <property type="entry name" value="DOMAIN OF UNKNOWN FUNCTION 71 DUF71 -CONTAINING PROTEIN"/>
    <property type="match status" value="1"/>
</dbReference>
<dbReference type="CDD" id="cd01994">
    <property type="entry name" value="AANH_PF0828-like"/>
    <property type="match status" value="1"/>
</dbReference>
<evidence type="ECO:0000256" key="5">
    <source>
        <dbReference type="ARBA" id="ARBA00048108"/>
    </source>
</evidence>
<dbReference type="InterPro" id="IPR030662">
    <property type="entry name" value="DPH6/MJ0570"/>
</dbReference>
<feature type="region of interest" description="Disordered" evidence="6">
    <location>
        <begin position="840"/>
        <end position="873"/>
    </location>
</feature>
<dbReference type="Pfam" id="PF01902">
    <property type="entry name" value="Diphthami_syn_2"/>
    <property type="match status" value="1"/>
</dbReference>
<dbReference type="RefSeq" id="XP_013274078.1">
    <property type="nucleotide sequence ID" value="XM_013418624.1"/>
</dbReference>
<dbReference type="InterPro" id="IPR006175">
    <property type="entry name" value="YjgF/YER057c/UK114"/>
</dbReference>
<evidence type="ECO:0000313" key="9">
    <source>
        <dbReference type="Proteomes" id="UP000053617"/>
    </source>
</evidence>
<dbReference type="GO" id="GO:0017183">
    <property type="term" value="P:protein histidyl modification to diphthamide"/>
    <property type="evidence" value="ECO:0007669"/>
    <property type="project" value="TreeGrafter"/>
</dbReference>
<evidence type="ECO:0000256" key="6">
    <source>
        <dbReference type="SAM" id="MobiDB-lite"/>
    </source>
</evidence>
<dbReference type="InterPro" id="IPR035959">
    <property type="entry name" value="RutC-like_sf"/>
</dbReference>
<protein>
    <recommendedName>
        <fullName evidence="2">Diphthine--ammonia ligase</fullName>
        <ecNumber evidence="1">6.3.1.14</ecNumber>
    </recommendedName>
    <alternativeName>
        <fullName evidence="3">Diphthamide synthase</fullName>
    </alternativeName>
    <alternativeName>
        <fullName evidence="4">Diphthamide synthetase</fullName>
    </alternativeName>
</protein>
<dbReference type="GO" id="GO:0017178">
    <property type="term" value="F:diphthine-ammonia ligase activity"/>
    <property type="evidence" value="ECO:0007669"/>
    <property type="project" value="UniProtKB-EC"/>
</dbReference>
<dbReference type="EC" id="6.3.1.14" evidence="1"/>
<dbReference type="Gene3D" id="3.90.1490.10">
    <property type="entry name" value="putative n-type atp pyrophosphatase, domain 2"/>
    <property type="match status" value="1"/>
</dbReference>
<proteinExistence type="predicted"/>
<evidence type="ECO:0000256" key="3">
    <source>
        <dbReference type="ARBA" id="ARBA00029814"/>
    </source>
</evidence>
<comment type="catalytic activity">
    <reaction evidence="5">
        <text>diphthine-[translation elongation factor 2] + NH4(+) + ATP = diphthamide-[translation elongation factor 2] + AMP + diphosphate + H(+)</text>
        <dbReference type="Rhea" id="RHEA:19753"/>
        <dbReference type="Rhea" id="RHEA-COMP:10172"/>
        <dbReference type="Rhea" id="RHEA-COMP:10174"/>
        <dbReference type="ChEBI" id="CHEBI:15378"/>
        <dbReference type="ChEBI" id="CHEBI:16692"/>
        <dbReference type="ChEBI" id="CHEBI:28938"/>
        <dbReference type="ChEBI" id="CHEBI:30616"/>
        <dbReference type="ChEBI" id="CHEBI:33019"/>
        <dbReference type="ChEBI" id="CHEBI:82696"/>
        <dbReference type="ChEBI" id="CHEBI:456215"/>
        <dbReference type="EC" id="6.3.1.14"/>
    </reaction>
</comment>
<feature type="region of interest" description="Disordered" evidence="6">
    <location>
        <begin position="614"/>
        <end position="633"/>
    </location>
</feature>
<evidence type="ECO:0000256" key="4">
    <source>
        <dbReference type="ARBA" id="ARBA00031552"/>
    </source>
</evidence>
<name>A0A0D2FX89_9EURO</name>
<dbReference type="InterPro" id="IPR002761">
    <property type="entry name" value="Diphthami_syn_dom"/>
</dbReference>
<reference evidence="8 9" key="1">
    <citation type="submission" date="2015-01" db="EMBL/GenBank/DDBJ databases">
        <title>The Genome Sequence of Rhinocladiella mackenzie CBS 650.93.</title>
        <authorList>
            <consortium name="The Broad Institute Genomics Platform"/>
            <person name="Cuomo C."/>
            <person name="de Hoog S."/>
            <person name="Gorbushina A."/>
            <person name="Stielow B."/>
            <person name="Teixiera M."/>
            <person name="Abouelleil A."/>
            <person name="Chapman S.B."/>
            <person name="Priest M."/>
            <person name="Young S.K."/>
            <person name="Wortman J."/>
            <person name="Nusbaum C."/>
            <person name="Birren B."/>
        </authorList>
    </citation>
    <scope>NUCLEOTIDE SEQUENCE [LARGE SCALE GENOMIC DNA]</scope>
    <source>
        <strain evidence="8 9">CBS 650.93</strain>
    </source>
</reference>
<dbReference type="HOGENOM" id="CLU_010289_2_0_1"/>
<dbReference type="SUPFAM" id="SSF52402">
    <property type="entry name" value="Adenine nucleotide alpha hydrolases-like"/>
    <property type="match status" value="1"/>
</dbReference>
<gene>
    <name evidence="8" type="ORF">Z518_04918</name>
</gene>
<accession>A0A0D2FX89</accession>
<keyword evidence="9" id="KW-1185">Reference proteome</keyword>
<evidence type="ECO:0000313" key="8">
    <source>
        <dbReference type="EMBL" id="KIX06942.1"/>
    </source>
</evidence>
<dbReference type="Pfam" id="PF01042">
    <property type="entry name" value="Ribonuc_L-PSP"/>
    <property type="match status" value="1"/>
</dbReference>
<dbReference type="OrthoDB" id="686384at2759"/>
<dbReference type="VEuPathDB" id="FungiDB:Z518_04918"/>
<dbReference type="STRING" id="1442369.A0A0D2FX89"/>
<feature type="domain" description="Diphthamide synthase" evidence="7">
    <location>
        <begin position="115"/>
        <end position="176"/>
    </location>
</feature>
<dbReference type="FunFam" id="3.40.50.620:FF:000444">
    <property type="entry name" value="Adenine nucleotide alpha hydrolases-like protein"/>
    <property type="match status" value="1"/>
</dbReference>
<dbReference type="Proteomes" id="UP000053617">
    <property type="component" value="Unassembled WGS sequence"/>
</dbReference>
<dbReference type="GeneID" id="25292989"/>
<dbReference type="AlphaFoldDB" id="A0A0D2FX89"/>
<evidence type="ECO:0000259" key="7">
    <source>
        <dbReference type="Pfam" id="PF01902"/>
    </source>
</evidence>
<feature type="compositionally biased region" description="Acidic residues" evidence="6">
    <location>
        <begin position="620"/>
        <end position="631"/>
    </location>
</feature>
<dbReference type="CDD" id="cd06155">
    <property type="entry name" value="eu_AANH_C_1"/>
    <property type="match status" value="1"/>
</dbReference>
<feature type="compositionally biased region" description="Low complexity" evidence="6">
    <location>
        <begin position="844"/>
        <end position="853"/>
    </location>
</feature>
<evidence type="ECO:0000256" key="2">
    <source>
        <dbReference type="ARBA" id="ARBA00018426"/>
    </source>
</evidence>
<organism evidence="8 9">
    <name type="scientific">Rhinocladiella mackenziei CBS 650.93</name>
    <dbReference type="NCBI Taxonomy" id="1442369"/>
    <lineage>
        <taxon>Eukaryota</taxon>
        <taxon>Fungi</taxon>
        <taxon>Dikarya</taxon>
        <taxon>Ascomycota</taxon>
        <taxon>Pezizomycotina</taxon>
        <taxon>Eurotiomycetes</taxon>
        <taxon>Chaetothyriomycetidae</taxon>
        <taxon>Chaetothyriales</taxon>
        <taxon>Herpotrichiellaceae</taxon>
        <taxon>Rhinocladiella</taxon>
    </lineage>
</organism>